<dbReference type="GeneID" id="59255169"/>
<protein>
    <recommendedName>
        <fullName evidence="3">Cytochrome P450 monooxygenase</fullName>
    </recommendedName>
</protein>
<dbReference type="AlphaFoldDB" id="A0A8H6ENG5"/>
<dbReference type="GO" id="GO:0005506">
    <property type="term" value="F:iron ion binding"/>
    <property type="evidence" value="ECO:0007669"/>
    <property type="project" value="InterPro"/>
</dbReference>
<gene>
    <name evidence="1" type="ORF">Bfra_001037</name>
</gene>
<comment type="caution">
    <text evidence="1">The sequence shown here is derived from an EMBL/GenBank/DDBJ whole genome shotgun (WGS) entry which is preliminary data.</text>
</comment>
<dbReference type="GO" id="GO:0020037">
    <property type="term" value="F:heme binding"/>
    <property type="evidence" value="ECO:0007669"/>
    <property type="project" value="InterPro"/>
</dbReference>
<keyword evidence="2" id="KW-1185">Reference proteome</keyword>
<dbReference type="GO" id="GO:0004497">
    <property type="term" value="F:monooxygenase activity"/>
    <property type="evidence" value="ECO:0007669"/>
    <property type="project" value="InterPro"/>
</dbReference>
<dbReference type="Proteomes" id="UP000531561">
    <property type="component" value="Unassembled WGS sequence"/>
</dbReference>
<evidence type="ECO:0008006" key="3">
    <source>
        <dbReference type="Google" id="ProtNLM"/>
    </source>
</evidence>
<organism evidence="1 2">
    <name type="scientific">Botrytis fragariae</name>
    <dbReference type="NCBI Taxonomy" id="1964551"/>
    <lineage>
        <taxon>Eukaryota</taxon>
        <taxon>Fungi</taxon>
        <taxon>Dikarya</taxon>
        <taxon>Ascomycota</taxon>
        <taxon>Pezizomycotina</taxon>
        <taxon>Leotiomycetes</taxon>
        <taxon>Helotiales</taxon>
        <taxon>Sclerotiniaceae</taxon>
        <taxon>Botrytis</taxon>
    </lineage>
</organism>
<proteinExistence type="predicted"/>
<dbReference type="GO" id="GO:0016705">
    <property type="term" value="F:oxidoreductase activity, acting on paired donors, with incorporation or reduction of molecular oxygen"/>
    <property type="evidence" value="ECO:0007669"/>
    <property type="project" value="InterPro"/>
</dbReference>
<evidence type="ECO:0000313" key="1">
    <source>
        <dbReference type="EMBL" id="KAF5878866.1"/>
    </source>
</evidence>
<dbReference type="InterPro" id="IPR036396">
    <property type="entry name" value="Cyt_P450_sf"/>
</dbReference>
<name>A0A8H6ENG5_9HELO</name>
<reference evidence="1 2" key="1">
    <citation type="journal article" date="2020" name="Phytopathology">
        <title>A high-quality genome resource of Botrytis fragariae, a new and rapidly spreading fungal pathogen causing strawberry gray mold in the U.S.A.</title>
        <authorList>
            <person name="Wu Y."/>
            <person name="Saski C.A."/>
            <person name="Schnabel G."/>
            <person name="Xiao S."/>
            <person name="Hu M."/>
        </authorList>
    </citation>
    <scope>NUCLEOTIDE SEQUENCE [LARGE SCALE GENOMIC DNA]</scope>
    <source>
        <strain evidence="1 2">BVB16</strain>
    </source>
</reference>
<evidence type="ECO:0000313" key="2">
    <source>
        <dbReference type="Proteomes" id="UP000531561"/>
    </source>
</evidence>
<sequence>MGTTRCLGINLAMKMMHKFFAEVFRRWNIVIVNMTRPWDSSKKTSLFASHLGQFKSMISQLNIWSAKLVS</sequence>
<accession>A0A8H6ENG5</accession>
<dbReference type="OrthoDB" id="1470350at2759"/>
<dbReference type="Gene3D" id="1.10.630.10">
    <property type="entry name" value="Cytochrome P450"/>
    <property type="match status" value="1"/>
</dbReference>
<dbReference type="SUPFAM" id="SSF48264">
    <property type="entry name" value="Cytochrome P450"/>
    <property type="match status" value="1"/>
</dbReference>
<dbReference type="EMBL" id="JABFCT010000002">
    <property type="protein sequence ID" value="KAF5878866.1"/>
    <property type="molecule type" value="Genomic_DNA"/>
</dbReference>
<dbReference type="RefSeq" id="XP_037197810.1">
    <property type="nucleotide sequence ID" value="XM_037331477.1"/>
</dbReference>